<keyword evidence="2" id="KW-0732">Signal</keyword>
<feature type="signal peptide" evidence="2">
    <location>
        <begin position="1"/>
        <end position="21"/>
    </location>
</feature>
<dbReference type="OrthoDB" id="2156011at2759"/>
<evidence type="ECO:0000313" key="3">
    <source>
        <dbReference type="EMBL" id="KAG0260603.1"/>
    </source>
</evidence>
<name>A0A9P6Q5W3_9FUNG</name>
<reference evidence="3" key="1">
    <citation type="journal article" date="2020" name="Fungal Divers.">
        <title>Resolving the Mortierellaceae phylogeny through synthesis of multi-gene phylogenetics and phylogenomics.</title>
        <authorList>
            <person name="Vandepol N."/>
            <person name="Liber J."/>
            <person name="Desiro A."/>
            <person name="Na H."/>
            <person name="Kennedy M."/>
            <person name="Barry K."/>
            <person name="Grigoriev I.V."/>
            <person name="Miller A.N."/>
            <person name="O'Donnell K."/>
            <person name="Stajich J.E."/>
            <person name="Bonito G."/>
        </authorList>
    </citation>
    <scope>NUCLEOTIDE SEQUENCE</scope>
    <source>
        <strain evidence="3">BC1065</strain>
    </source>
</reference>
<gene>
    <name evidence="3" type="ORF">DFQ27_003451</name>
</gene>
<feature type="region of interest" description="Disordered" evidence="1">
    <location>
        <begin position="131"/>
        <end position="167"/>
    </location>
</feature>
<protein>
    <submittedName>
        <fullName evidence="3">Uncharacterized protein</fullName>
    </submittedName>
</protein>
<organism evidence="3 4">
    <name type="scientific">Actinomortierella ambigua</name>
    <dbReference type="NCBI Taxonomy" id="1343610"/>
    <lineage>
        <taxon>Eukaryota</taxon>
        <taxon>Fungi</taxon>
        <taxon>Fungi incertae sedis</taxon>
        <taxon>Mucoromycota</taxon>
        <taxon>Mortierellomycotina</taxon>
        <taxon>Mortierellomycetes</taxon>
        <taxon>Mortierellales</taxon>
        <taxon>Mortierellaceae</taxon>
        <taxon>Actinomortierella</taxon>
    </lineage>
</organism>
<dbReference type="PROSITE" id="PS51257">
    <property type="entry name" value="PROKAR_LIPOPROTEIN"/>
    <property type="match status" value="1"/>
</dbReference>
<comment type="caution">
    <text evidence="3">The sequence shown here is derived from an EMBL/GenBank/DDBJ whole genome shotgun (WGS) entry which is preliminary data.</text>
</comment>
<accession>A0A9P6Q5W3</accession>
<feature type="chain" id="PRO_5040212365" evidence="2">
    <location>
        <begin position="22"/>
        <end position="191"/>
    </location>
</feature>
<dbReference type="Proteomes" id="UP000807716">
    <property type="component" value="Unassembled WGS sequence"/>
</dbReference>
<evidence type="ECO:0000256" key="1">
    <source>
        <dbReference type="SAM" id="MobiDB-lite"/>
    </source>
</evidence>
<proteinExistence type="predicted"/>
<dbReference type="AlphaFoldDB" id="A0A9P6Q5W3"/>
<keyword evidence="4" id="KW-1185">Reference proteome</keyword>
<dbReference type="EMBL" id="JAAAJB010000243">
    <property type="protein sequence ID" value="KAG0260603.1"/>
    <property type="molecule type" value="Genomic_DNA"/>
</dbReference>
<evidence type="ECO:0000256" key="2">
    <source>
        <dbReference type="SAM" id="SignalP"/>
    </source>
</evidence>
<feature type="compositionally biased region" description="Low complexity" evidence="1">
    <location>
        <begin position="143"/>
        <end position="160"/>
    </location>
</feature>
<feature type="compositionally biased region" description="Gly residues" evidence="1">
    <location>
        <begin position="131"/>
        <end position="142"/>
    </location>
</feature>
<evidence type="ECO:0000313" key="4">
    <source>
        <dbReference type="Proteomes" id="UP000807716"/>
    </source>
</evidence>
<sequence length="191" mass="19066">MLTKTIATLATLASLACLTQADMLRISNPTQGTTWKTGETVFLQWAGNCASMGRQSKEVDINLMTGDPQALRFVAKLASIDCAGTDTRKEFIMPANVVTASGQYSLSVQTVPELSYSNVFTIETGAGGAAAGTGAAGNGSTGAAGNSGNAAPAAPPNTGAVNPQSSSGSITTAGSVAGVALAAVFFASQLL</sequence>